<evidence type="ECO:0000256" key="1">
    <source>
        <dbReference type="ARBA" id="ARBA00005750"/>
    </source>
</evidence>
<dbReference type="RefSeq" id="WP_204697252.1">
    <property type="nucleotide sequence ID" value="NZ_JAFBEC010000005.1"/>
</dbReference>
<evidence type="ECO:0000256" key="5">
    <source>
        <dbReference type="PIRNR" id="PIRNR016557"/>
    </source>
</evidence>
<evidence type="ECO:0000256" key="4">
    <source>
        <dbReference type="ARBA" id="ARBA00051722"/>
    </source>
</evidence>
<dbReference type="SUPFAM" id="SSF89550">
    <property type="entry name" value="PHP domain-like"/>
    <property type="match status" value="1"/>
</dbReference>
<accession>A0ABS2PBX9</accession>
<dbReference type="Proteomes" id="UP000741863">
    <property type="component" value="Unassembled WGS sequence"/>
</dbReference>
<protein>
    <recommendedName>
        <fullName evidence="5">Tyrosine-protein phosphatase</fullName>
        <ecNumber evidence="5">3.1.3.48</ecNumber>
    </recommendedName>
</protein>
<comment type="similarity">
    <text evidence="1 5">Belongs to the metallo-dependent hydrolases superfamily. CpsB/CapC family.</text>
</comment>
<keyword evidence="3 5" id="KW-0904">Protein phosphatase</keyword>
<dbReference type="PANTHER" id="PTHR39181:SF1">
    <property type="entry name" value="TYROSINE-PROTEIN PHOSPHATASE YWQE"/>
    <property type="match status" value="1"/>
</dbReference>
<dbReference type="GO" id="GO:0004725">
    <property type="term" value="F:protein tyrosine phosphatase activity"/>
    <property type="evidence" value="ECO:0007669"/>
    <property type="project" value="UniProtKB-EC"/>
</dbReference>
<dbReference type="EC" id="3.1.3.48" evidence="5"/>
<dbReference type="Pfam" id="PF19567">
    <property type="entry name" value="CpsB_CapC"/>
    <property type="match status" value="1"/>
</dbReference>
<keyword evidence="2 5" id="KW-0378">Hydrolase</keyword>
<evidence type="ECO:0000313" key="7">
    <source>
        <dbReference type="Proteomes" id="UP000741863"/>
    </source>
</evidence>
<keyword evidence="7" id="KW-1185">Reference proteome</keyword>
<evidence type="ECO:0000256" key="3">
    <source>
        <dbReference type="ARBA" id="ARBA00022912"/>
    </source>
</evidence>
<comment type="catalytic activity">
    <reaction evidence="4 5">
        <text>O-phospho-L-tyrosyl-[protein] + H2O = L-tyrosyl-[protein] + phosphate</text>
        <dbReference type="Rhea" id="RHEA:10684"/>
        <dbReference type="Rhea" id="RHEA-COMP:10136"/>
        <dbReference type="Rhea" id="RHEA-COMP:20101"/>
        <dbReference type="ChEBI" id="CHEBI:15377"/>
        <dbReference type="ChEBI" id="CHEBI:43474"/>
        <dbReference type="ChEBI" id="CHEBI:46858"/>
        <dbReference type="ChEBI" id="CHEBI:61978"/>
        <dbReference type="EC" id="3.1.3.48"/>
    </reaction>
</comment>
<dbReference type="PANTHER" id="PTHR39181">
    <property type="entry name" value="TYROSINE-PROTEIN PHOSPHATASE YWQE"/>
    <property type="match status" value="1"/>
</dbReference>
<reference evidence="6 7" key="1">
    <citation type="submission" date="2021-01" db="EMBL/GenBank/DDBJ databases">
        <title>Genomic Encyclopedia of Type Strains, Phase IV (KMG-IV): sequencing the most valuable type-strain genomes for metagenomic binning, comparative biology and taxonomic classification.</title>
        <authorList>
            <person name="Goeker M."/>
        </authorList>
    </citation>
    <scope>NUCLEOTIDE SEQUENCE [LARGE SCALE GENOMIC DNA]</scope>
    <source>
        <strain evidence="6 7">DSM 25540</strain>
    </source>
</reference>
<proteinExistence type="inferred from homology"/>
<comment type="caution">
    <text evidence="6">The sequence shown here is derived from an EMBL/GenBank/DDBJ whole genome shotgun (WGS) entry which is preliminary data.</text>
</comment>
<dbReference type="PIRSF" id="PIRSF016557">
    <property type="entry name" value="Caps_synth_CpsB"/>
    <property type="match status" value="1"/>
</dbReference>
<evidence type="ECO:0000313" key="6">
    <source>
        <dbReference type="EMBL" id="MBM7632819.1"/>
    </source>
</evidence>
<name>A0ABS2PBX9_9BACL</name>
<dbReference type="InterPro" id="IPR016667">
    <property type="entry name" value="Caps_polysacc_synth_CpsB/CapC"/>
</dbReference>
<dbReference type="EMBL" id="JAFBEC010000005">
    <property type="protein sequence ID" value="MBM7632819.1"/>
    <property type="molecule type" value="Genomic_DNA"/>
</dbReference>
<evidence type="ECO:0000256" key="2">
    <source>
        <dbReference type="ARBA" id="ARBA00022801"/>
    </source>
</evidence>
<organism evidence="6 7">
    <name type="scientific">Geomicrobium sediminis</name>
    <dbReference type="NCBI Taxonomy" id="1347788"/>
    <lineage>
        <taxon>Bacteria</taxon>
        <taxon>Bacillati</taxon>
        <taxon>Bacillota</taxon>
        <taxon>Bacilli</taxon>
        <taxon>Bacillales</taxon>
        <taxon>Geomicrobium</taxon>
    </lineage>
</organism>
<dbReference type="Gene3D" id="3.20.20.140">
    <property type="entry name" value="Metal-dependent hydrolases"/>
    <property type="match status" value="1"/>
</dbReference>
<gene>
    <name evidence="6" type="ORF">JOD17_001913</name>
</gene>
<dbReference type="InterPro" id="IPR016195">
    <property type="entry name" value="Pol/histidinol_Pase-like"/>
</dbReference>
<sequence>MIDIHSHVLPHIDDGTRYIQRSITSLARAAQNGVTHVIVTPHHGYKNYHNPREKILDATLRLRLRAKKERIPILIFPGQEVLIHEDMMNGLNTGALCTLADAGQYLLISLPQDTIPSFAMKELSELQRHGVVPVLAHPERHPLIRKDPSWLYTLVQQGIVTQITAPSLLGYSGRRVKRFAIDLIKHDLAHFIASDTHGVGQDRYRMKEAYAIVERHCGTSKAALLKDNSDLLMHCQHILRSEPRVLHTRRGLLNGFA</sequence>